<comment type="similarity">
    <text evidence="1">Belongs to the CBF/MAK21 family.</text>
</comment>
<accession>A0AAN9XZ55</accession>
<organism evidence="3 4">
    <name type="scientific">Parthenolecanium corni</name>
    <dbReference type="NCBI Taxonomy" id="536013"/>
    <lineage>
        <taxon>Eukaryota</taxon>
        <taxon>Metazoa</taxon>
        <taxon>Ecdysozoa</taxon>
        <taxon>Arthropoda</taxon>
        <taxon>Hexapoda</taxon>
        <taxon>Insecta</taxon>
        <taxon>Pterygota</taxon>
        <taxon>Neoptera</taxon>
        <taxon>Paraneoptera</taxon>
        <taxon>Hemiptera</taxon>
        <taxon>Sternorrhyncha</taxon>
        <taxon>Coccoidea</taxon>
        <taxon>Coccidae</taxon>
        <taxon>Parthenolecanium</taxon>
    </lineage>
</organism>
<dbReference type="Proteomes" id="UP001367676">
    <property type="component" value="Unassembled WGS sequence"/>
</dbReference>
<dbReference type="GO" id="GO:0042254">
    <property type="term" value="P:ribosome biogenesis"/>
    <property type="evidence" value="ECO:0007669"/>
    <property type="project" value="InterPro"/>
</dbReference>
<evidence type="ECO:0000313" key="4">
    <source>
        <dbReference type="Proteomes" id="UP001367676"/>
    </source>
</evidence>
<proteinExistence type="inferred from homology"/>
<dbReference type="GO" id="GO:0032040">
    <property type="term" value="C:small-subunit processome"/>
    <property type="evidence" value="ECO:0007669"/>
    <property type="project" value="TreeGrafter"/>
</dbReference>
<comment type="caution">
    <text evidence="3">The sequence shown here is derived from an EMBL/GenBank/DDBJ whole genome shotgun (WGS) entry which is preliminary data.</text>
</comment>
<dbReference type="InterPro" id="IPR027193">
    <property type="entry name" value="Noc4"/>
</dbReference>
<keyword evidence="4" id="KW-1185">Reference proteome</keyword>
<evidence type="ECO:0000256" key="1">
    <source>
        <dbReference type="ARBA" id="ARBA00007797"/>
    </source>
</evidence>
<dbReference type="EMBL" id="JBBCAQ010000036">
    <property type="protein sequence ID" value="KAK7576196.1"/>
    <property type="molecule type" value="Genomic_DNA"/>
</dbReference>
<evidence type="ECO:0000313" key="3">
    <source>
        <dbReference type="EMBL" id="KAK7576196.1"/>
    </source>
</evidence>
<name>A0AAN9XZ55_9HEMI</name>
<dbReference type="GO" id="GO:0030692">
    <property type="term" value="C:Noc4p-Nop14p complex"/>
    <property type="evidence" value="ECO:0007669"/>
    <property type="project" value="TreeGrafter"/>
</dbReference>
<dbReference type="Pfam" id="PF03914">
    <property type="entry name" value="CBF"/>
    <property type="match status" value="1"/>
</dbReference>
<gene>
    <name evidence="3" type="ORF">V9T40_012482</name>
</gene>
<evidence type="ECO:0000259" key="2">
    <source>
        <dbReference type="Pfam" id="PF03914"/>
    </source>
</evidence>
<dbReference type="PANTHER" id="PTHR12455">
    <property type="entry name" value="NUCLEOLAR COMPLEX PROTEIN 4"/>
    <property type="match status" value="1"/>
</dbReference>
<protein>
    <recommendedName>
        <fullName evidence="2">CCAAT-binding factor domain-containing protein</fullName>
    </recommendedName>
</protein>
<dbReference type="AlphaFoldDB" id="A0AAN9XZ55"/>
<dbReference type="PANTHER" id="PTHR12455:SF0">
    <property type="entry name" value="NUCLEOLAR COMPLEX PROTEIN 4 HOMOLOG"/>
    <property type="match status" value="1"/>
</dbReference>
<sequence length="376" mass="43573">MEKIDPDSPLAIAAQEFLESRKHSQNLTHILDALDDEDTASEAILVSSMIFIELLKRRTSLVSEHVAWLRDNYNLVWEKLANLLTKEDFCEDATNALFVLLAEEGKFPIDSQSKRTYYFPEKKFQIILEKYFSVDANFPGVHNQFDEFTNYIDVAYYFWVNVPKILEKIPKSNEKLVSLTLDILRRIPIPSEEELCDISDDLMLCFTKNKARFKPNYETVQKCVQNIWSTVLRWNCQNINHKKTLVLLLEAVMPHLFKPTLTMDYLMDSLNAVPADPFNEDENNPYKTNAIESSLWELESLQNHMLPKVSRAVSFINNPLPNTECDFLALLDGSLDKMFEKESKKKIEKASLTFEKPTSLALPRTNYFQEMFDLAA</sequence>
<feature type="domain" description="CCAAT-binding factor" evidence="2">
    <location>
        <begin position="274"/>
        <end position="312"/>
    </location>
</feature>
<dbReference type="InterPro" id="IPR005612">
    <property type="entry name" value="CCAAT-binding_factor"/>
</dbReference>
<reference evidence="3 4" key="1">
    <citation type="submission" date="2024-03" db="EMBL/GenBank/DDBJ databases">
        <title>Adaptation during the transition from Ophiocordyceps entomopathogen to insect associate is accompanied by gene loss and intensified selection.</title>
        <authorList>
            <person name="Ward C.M."/>
            <person name="Onetto C.A."/>
            <person name="Borneman A.R."/>
        </authorList>
    </citation>
    <scope>NUCLEOTIDE SEQUENCE [LARGE SCALE GENOMIC DNA]</scope>
    <source>
        <strain evidence="3">AWRI1</strain>
        <tissue evidence="3">Single Adult Female</tissue>
    </source>
</reference>